<dbReference type="GeneID" id="19126527"/>
<gene>
    <name evidence="1" type="ORF">COCMIDRAFT_84757</name>
</gene>
<accession>W6ZPE0</accession>
<name>W6ZPE0_COCMI</name>
<dbReference type="RefSeq" id="XP_007684108.1">
    <property type="nucleotide sequence ID" value="XM_007685918.1"/>
</dbReference>
<reference evidence="1 2" key="1">
    <citation type="journal article" date="2013" name="PLoS Genet.">
        <title>Comparative genome structure, secondary metabolite, and effector coding capacity across Cochliobolus pathogens.</title>
        <authorList>
            <person name="Condon B.J."/>
            <person name="Leng Y."/>
            <person name="Wu D."/>
            <person name="Bushley K.E."/>
            <person name="Ohm R.A."/>
            <person name="Otillar R."/>
            <person name="Martin J."/>
            <person name="Schackwitz W."/>
            <person name="Grimwood J."/>
            <person name="MohdZainudin N."/>
            <person name="Xue C."/>
            <person name="Wang R."/>
            <person name="Manning V.A."/>
            <person name="Dhillon B."/>
            <person name="Tu Z.J."/>
            <person name="Steffenson B.J."/>
            <person name="Salamov A."/>
            <person name="Sun H."/>
            <person name="Lowry S."/>
            <person name="LaButti K."/>
            <person name="Han J."/>
            <person name="Copeland A."/>
            <person name="Lindquist E."/>
            <person name="Barry K."/>
            <person name="Schmutz J."/>
            <person name="Baker S.E."/>
            <person name="Ciuffetti L.M."/>
            <person name="Grigoriev I.V."/>
            <person name="Zhong S."/>
            <person name="Turgeon B.G."/>
        </authorList>
    </citation>
    <scope>NUCLEOTIDE SEQUENCE [LARGE SCALE GENOMIC DNA]</scope>
    <source>
        <strain evidence="1 2">ATCC 44560</strain>
    </source>
</reference>
<dbReference type="AlphaFoldDB" id="W6ZPE0"/>
<dbReference type="HOGENOM" id="CLU_3049988_0_0_1"/>
<dbReference type="KEGG" id="bor:COCMIDRAFT_84757"/>
<dbReference type="EMBL" id="KI963932">
    <property type="protein sequence ID" value="EUC49359.1"/>
    <property type="molecule type" value="Genomic_DNA"/>
</dbReference>
<proteinExistence type="predicted"/>
<sequence>MSKRITHYESTLVRNPYTYDDLLPTSKLYGLIGALNEAYFKLIGVGFVHESSCL</sequence>
<dbReference type="OrthoDB" id="3932667at2759"/>
<protein>
    <submittedName>
        <fullName evidence="1">Uncharacterized protein</fullName>
    </submittedName>
</protein>
<organism evidence="1 2">
    <name type="scientific">Bipolaris oryzae ATCC 44560</name>
    <dbReference type="NCBI Taxonomy" id="930090"/>
    <lineage>
        <taxon>Eukaryota</taxon>
        <taxon>Fungi</taxon>
        <taxon>Dikarya</taxon>
        <taxon>Ascomycota</taxon>
        <taxon>Pezizomycotina</taxon>
        <taxon>Dothideomycetes</taxon>
        <taxon>Pleosporomycetidae</taxon>
        <taxon>Pleosporales</taxon>
        <taxon>Pleosporineae</taxon>
        <taxon>Pleosporaceae</taxon>
        <taxon>Bipolaris</taxon>
    </lineage>
</organism>
<keyword evidence="2" id="KW-1185">Reference proteome</keyword>
<dbReference type="Proteomes" id="UP000054032">
    <property type="component" value="Unassembled WGS sequence"/>
</dbReference>
<evidence type="ECO:0000313" key="2">
    <source>
        <dbReference type="Proteomes" id="UP000054032"/>
    </source>
</evidence>
<evidence type="ECO:0000313" key="1">
    <source>
        <dbReference type="EMBL" id="EUC49359.1"/>
    </source>
</evidence>